<dbReference type="FunFam" id="3.40.50.720:FF:000462">
    <property type="entry name" value="Glyoxylate reductase (NADP+)"/>
    <property type="match status" value="1"/>
</dbReference>
<reference evidence="6 7" key="1">
    <citation type="submission" date="2019-08" db="EMBL/GenBank/DDBJ databases">
        <title>Bacillus genomes from the desert of Cuatro Cienegas, Coahuila.</title>
        <authorList>
            <person name="Olmedo-Alvarez G."/>
        </authorList>
    </citation>
    <scope>NUCLEOTIDE SEQUENCE [LARGE SCALE GENOMIC DNA]</scope>
    <source>
        <strain evidence="6 7">CH40_1T</strain>
    </source>
</reference>
<dbReference type="GO" id="GO:0005829">
    <property type="term" value="C:cytosol"/>
    <property type="evidence" value="ECO:0007669"/>
    <property type="project" value="TreeGrafter"/>
</dbReference>
<proteinExistence type="inferred from homology"/>
<evidence type="ECO:0000256" key="2">
    <source>
        <dbReference type="ARBA" id="ARBA00023002"/>
    </source>
</evidence>
<gene>
    <name evidence="6" type="ORF">FZC79_16895</name>
</gene>
<dbReference type="AlphaFoldDB" id="A0A5D4K9I2"/>
<dbReference type="InterPro" id="IPR036291">
    <property type="entry name" value="NAD(P)-bd_dom_sf"/>
</dbReference>
<comment type="similarity">
    <text evidence="1 3">Belongs to the D-isomer specific 2-hydroxyacid dehydrogenase family.</text>
</comment>
<dbReference type="GO" id="GO:0016618">
    <property type="term" value="F:hydroxypyruvate reductase [NAD(P)H] activity"/>
    <property type="evidence" value="ECO:0007669"/>
    <property type="project" value="TreeGrafter"/>
</dbReference>
<evidence type="ECO:0000313" key="7">
    <source>
        <dbReference type="Proteomes" id="UP000323317"/>
    </source>
</evidence>
<dbReference type="PANTHER" id="PTHR10996:SF283">
    <property type="entry name" value="GLYOXYLATE_HYDROXYPYRUVATE REDUCTASE B"/>
    <property type="match status" value="1"/>
</dbReference>
<name>A0A5D4K9I2_9BACI</name>
<dbReference type="InterPro" id="IPR029752">
    <property type="entry name" value="D-isomer_DH_CS1"/>
</dbReference>
<organism evidence="6 7">
    <name type="scientific">Rossellomorea vietnamensis</name>
    <dbReference type="NCBI Taxonomy" id="218284"/>
    <lineage>
        <taxon>Bacteria</taxon>
        <taxon>Bacillati</taxon>
        <taxon>Bacillota</taxon>
        <taxon>Bacilli</taxon>
        <taxon>Bacillales</taxon>
        <taxon>Bacillaceae</taxon>
        <taxon>Rossellomorea</taxon>
    </lineage>
</organism>
<dbReference type="PROSITE" id="PS00065">
    <property type="entry name" value="D_2_HYDROXYACID_DH_1"/>
    <property type="match status" value="1"/>
</dbReference>
<evidence type="ECO:0000256" key="1">
    <source>
        <dbReference type="ARBA" id="ARBA00005854"/>
    </source>
</evidence>
<sequence>MKPYIYITRKLPEEVLKPIQDQYEVDMWEDENISVPRDVLLKKAQKASGILSMLSDTIDKELFEQSPNLKVVANLAVGYDNIDLAAANEKGAAVCNTPDVLTDTTADLTFGLMMAAARRLIEADRYVREGKWKSWSPLLMAGMDIHHKTVGIIGMGSIGEAFAKRAKGFDMDILYHNRSRKPEAEETLGAKYADLDELLSQSDFVVCLAPLTPETKGLLQREQFQKMKSSAVFVNAARGPIVNENALYDALVNGDIAAAGLDVFEKEPIDENHPLLSLKNVVALPHIGSSSVETRMEMMELSVSNIRAVLEGNIPKTLVNKEWQK</sequence>
<evidence type="ECO:0000313" key="6">
    <source>
        <dbReference type="EMBL" id="TYR73802.1"/>
    </source>
</evidence>
<feature type="domain" description="D-isomer specific 2-hydroxyacid dehydrogenase NAD-binding" evidence="5">
    <location>
        <begin position="110"/>
        <end position="288"/>
    </location>
</feature>
<comment type="caution">
    <text evidence="6">The sequence shown here is derived from an EMBL/GenBank/DDBJ whole genome shotgun (WGS) entry which is preliminary data.</text>
</comment>
<dbReference type="PANTHER" id="PTHR10996">
    <property type="entry name" value="2-HYDROXYACID DEHYDROGENASE-RELATED"/>
    <property type="match status" value="1"/>
</dbReference>
<keyword evidence="2 3" id="KW-0560">Oxidoreductase</keyword>
<dbReference type="Pfam" id="PF02826">
    <property type="entry name" value="2-Hacid_dh_C"/>
    <property type="match status" value="1"/>
</dbReference>
<dbReference type="EMBL" id="VTEH01000015">
    <property type="protein sequence ID" value="TYR73802.1"/>
    <property type="molecule type" value="Genomic_DNA"/>
</dbReference>
<dbReference type="InterPro" id="IPR050223">
    <property type="entry name" value="D-isomer_2-hydroxyacid_DH"/>
</dbReference>
<dbReference type="Pfam" id="PF00389">
    <property type="entry name" value="2-Hacid_dh"/>
    <property type="match status" value="1"/>
</dbReference>
<accession>A0A5D4K9I2</accession>
<protein>
    <submittedName>
        <fullName evidence="6">D-glycerate dehydrogenase</fullName>
    </submittedName>
</protein>
<dbReference type="RefSeq" id="WP_148947961.1">
    <property type="nucleotide sequence ID" value="NZ_VTEH01000015.1"/>
</dbReference>
<feature type="domain" description="D-isomer specific 2-hydroxyacid dehydrogenase catalytic" evidence="4">
    <location>
        <begin position="5"/>
        <end position="320"/>
    </location>
</feature>
<dbReference type="InterPro" id="IPR006139">
    <property type="entry name" value="D-isomer_2_OHA_DH_cat_dom"/>
</dbReference>
<dbReference type="SUPFAM" id="SSF51735">
    <property type="entry name" value="NAD(P)-binding Rossmann-fold domains"/>
    <property type="match status" value="1"/>
</dbReference>
<dbReference type="CDD" id="cd05301">
    <property type="entry name" value="GDH"/>
    <property type="match status" value="1"/>
</dbReference>
<evidence type="ECO:0000259" key="5">
    <source>
        <dbReference type="Pfam" id="PF02826"/>
    </source>
</evidence>
<dbReference type="Proteomes" id="UP000323317">
    <property type="component" value="Unassembled WGS sequence"/>
</dbReference>
<dbReference type="GO" id="GO:0051287">
    <property type="term" value="F:NAD binding"/>
    <property type="evidence" value="ECO:0007669"/>
    <property type="project" value="InterPro"/>
</dbReference>
<evidence type="ECO:0000259" key="4">
    <source>
        <dbReference type="Pfam" id="PF00389"/>
    </source>
</evidence>
<dbReference type="InterPro" id="IPR006140">
    <property type="entry name" value="D-isomer_DH_NAD-bd"/>
</dbReference>
<dbReference type="Gene3D" id="3.40.50.720">
    <property type="entry name" value="NAD(P)-binding Rossmann-like Domain"/>
    <property type="match status" value="2"/>
</dbReference>
<dbReference type="SUPFAM" id="SSF52283">
    <property type="entry name" value="Formate/glycerate dehydrogenase catalytic domain-like"/>
    <property type="match status" value="1"/>
</dbReference>
<dbReference type="InterPro" id="IPR029753">
    <property type="entry name" value="D-isomer_DH_CS"/>
</dbReference>
<evidence type="ECO:0000256" key="3">
    <source>
        <dbReference type="RuleBase" id="RU003719"/>
    </source>
</evidence>
<dbReference type="GO" id="GO:0030267">
    <property type="term" value="F:glyoxylate reductase (NADPH) activity"/>
    <property type="evidence" value="ECO:0007669"/>
    <property type="project" value="TreeGrafter"/>
</dbReference>
<dbReference type="PROSITE" id="PS00671">
    <property type="entry name" value="D_2_HYDROXYACID_DH_3"/>
    <property type="match status" value="1"/>
</dbReference>